<sequence length="492" mass="53318">MKEYDAYDGIGLAGLVRNGEVSPQELLEAAVERIEQHNPALNAVVHTMFDQARAALAELPRGPFHGVPFLLKDLEVAVAGEPLSMGSRALDGFRPPADNEVARRLRATGLNFLGKTNCPEFGLMGITEPERWGPCRNPFNPNHTPGGSSGGSAAAVAAGMVPMASGGDGGGSLRIPASCCGLLGLKPSRGRVPVGPNHGEIWEGAVVGHVLTRTVRDCAAMLDILEGPDCGAPFDIARPVRPYSEEIQTSLEPQKIAFSTQSPLGGPVDPICVEAVTRTARFLEDQGHIVEEAAPDHDGAYLAESYIIMYQGQIDATIRYLEHLLERRIKPADVEVGTWALRLLGRKLSAGEYAFRRATWNRSARSLGNLMQNYDLWLTPTLAAPPMKIGELAMSPGEKRLLGLINRLNLTGLLKKRIREESLKNLHKMPFTQLANMTGVPAVSLPLHHHGDLPIGVQFTARFGDEARLLRLAAMFEQSELWMPINALPKAD</sequence>
<protein>
    <submittedName>
        <fullName evidence="3">Amidase</fullName>
    </submittedName>
</protein>
<evidence type="ECO:0000313" key="4">
    <source>
        <dbReference type="Proteomes" id="UP000664417"/>
    </source>
</evidence>
<dbReference type="PROSITE" id="PS00571">
    <property type="entry name" value="AMIDASES"/>
    <property type="match status" value="1"/>
</dbReference>
<feature type="domain" description="Amidase" evidence="2">
    <location>
        <begin position="25"/>
        <end position="470"/>
    </location>
</feature>
<dbReference type="InterPro" id="IPR036928">
    <property type="entry name" value="AS_sf"/>
</dbReference>
<dbReference type="InterPro" id="IPR000120">
    <property type="entry name" value="Amidase"/>
</dbReference>
<reference evidence="3" key="1">
    <citation type="submission" date="2021-03" db="EMBL/GenBank/DDBJ databases">
        <authorList>
            <person name="Wang G."/>
        </authorList>
    </citation>
    <scope>NUCLEOTIDE SEQUENCE</scope>
    <source>
        <strain evidence="3">KCTC 12899</strain>
    </source>
</reference>
<dbReference type="PANTHER" id="PTHR11895:SF7">
    <property type="entry name" value="GLUTAMYL-TRNA(GLN) AMIDOTRANSFERASE SUBUNIT A, MITOCHONDRIAL"/>
    <property type="match status" value="1"/>
</dbReference>
<gene>
    <name evidence="3" type="ORF">J3U88_21365</name>
</gene>
<dbReference type="Proteomes" id="UP000664417">
    <property type="component" value="Unassembled WGS sequence"/>
</dbReference>
<evidence type="ECO:0000313" key="3">
    <source>
        <dbReference type="EMBL" id="MBO1321042.1"/>
    </source>
</evidence>
<dbReference type="InterPro" id="IPR023631">
    <property type="entry name" value="Amidase_dom"/>
</dbReference>
<comment type="similarity">
    <text evidence="1">Belongs to the amidase family.</text>
</comment>
<dbReference type="EMBL" id="JAFREP010000021">
    <property type="protein sequence ID" value="MBO1321042.1"/>
    <property type="molecule type" value="Genomic_DNA"/>
</dbReference>
<dbReference type="RefSeq" id="WP_207861016.1">
    <property type="nucleotide sequence ID" value="NZ_JAFREP010000021.1"/>
</dbReference>
<dbReference type="GO" id="GO:0003824">
    <property type="term" value="F:catalytic activity"/>
    <property type="evidence" value="ECO:0007669"/>
    <property type="project" value="InterPro"/>
</dbReference>
<dbReference type="AlphaFoldDB" id="A0A8J7QAU5"/>
<dbReference type="Pfam" id="PF01425">
    <property type="entry name" value="Amidase"/>
    <property type="match status" value="1"/>
</dbReference>
<organism evidence="3 4">
    <name type="scientific">Acanthopleuribacter pedis</name>
    <dbReference type="NCBI Taxonomy" id="442870"/>
    <lineage>
        <taxon>Bacteria</taxon>
        <taxon>Pseudomonadati</taxon>
        <taxon>Acidobacteriota</taxon>
        <taxon>Holophagae</taxon>
        <taxon>Acanthopleuribacterales</taxon>
        <taxon>Acanthopleuribacteraceae</taxon>
        <taxon>Acanthopleuribacter</taxon>
    </lineage>
</organism>
<proteinExistence type="inferred from homology"/>
<dbReference type="PANTHER" id="PTHR11895">
    <property type="entry name" value="TRANSAMIDASE"/>
    <property type="match status" value="1"/>
</dbReference>
<comment type="caution">
    <text evidence="3">The sequence shown here is derived from an EMBL/GenBank/DDBJ whole genome shotgun (WGS) entry which is preliminary data.</text>
</comment>
<accession>A0A8J7QAU5</accession>
<evidence type="ECO:0000259" key="2">
    <source>
        <dbReference type="Pfam" id="PF01425"/>
    </source>
</evidence>
<name>A0A8J7QAU5_9BACT</name>
<keyword evidence="4" id="KW-1185">Reference proteome</keyword>
<evidence type="ECO:0000256" key="1">
    <source>
        <dbReference type="ARBA" id="ARBA00009199"/>
    </source>
</evidence>
<dbReference type="Gene3D" id="3.90.1300.10">
    <property type="entry name" value="Amidase signature (AS) domain"/>
    <property type="match status" value="1"/>
</dbReference>
<dbReference type="InterPro" id="IPR020556">
    <property type="entry name" value="Amidase_CS"/>
</dbReference>
<dbReference type="SUPFAM" id="SSF75304">
    <property type="entry name" value="Amidase signature (AS) enzymes"/>
    <property type="match status" value="1"/>
</dbReference>